<feature type="domain" description="Outer membrane protein beta-barrel" evidence="2">
    <location>
        <begin position="7"/>
        <end position="175"/>
    </location>
</feature>
<dbReference type="InterPro" id="IPR011250">
    <property type="entry name" value="OMP/PagP_B-barrel"/>
</dbReference>
<evidence type="ECO:0000259" key="2">
    <source>
        <dbReference type="Pfam" id="PF13505"/>
    </source>
</evidence>
<dbReference type="Gene3D" id="2.40.160.20">
    <property type="match status" value="1"/>
</dbReference>
<dbReference type="Pfam" id="PF13505">
    <property type="entry name" value="OMP_b-brl"/>
    <property type="match status" value="1"/>
</dbReference>
<dbReference type="InterPro" id="IPR027385">
    <property type="entry name" value="Beta-barrel_OMP"/>
</dbReference>
<dbReference type="EMBL" id="UOFI01000054">
    <property type="protein sequence ID" value="VAW64099.1"/>
    <property type="molecule type" value="Genomic_DNA"/>
</dbReference>
<name>A0A3B0XQE4_9ZZZZ</name>
<evidence type="ECO:0000256" key="1">
    <source>
        <dbReference type="ARBA" id="ARBA00022729"/>
    </source>
</evidence>
<sequence>MKKTLSFIILTFMSSQSMAEEGTEVSIFGGYRAGGELENTDTGNNASFGETNSYGVIIGTDYGARHVMEFLYSYQKTDLTDTGSIPNSKLLNLDIEYFQLGGSQIWDGEKTDKFFGGTLGAIHLSPNNSALSSKTRLSMSFGGGMVYKFTENIGLRLELRAYLSSLGDSSAFCGPNNQCVVVGDGFMTQVDANAGVRFRF</sequence>
<accession>A0A3B0XQE4</accession>
<protein>
    <recommendedName>
        <fullName evidence="2">Outer membrane protein beta-barrel domain-containing protein</fullName>
    </recommendedName>
</protein>
<evidence type="ECO:0000313" key="3">
    <source>
        <dbReference type="EMBL" id="VAW64099.1"/>
    </source>
</evidence>
<organism evidence="3">
    <name type="scientific">hydrothermal vent metagenome</name>
    <dbReference type="NCBI Taxonomy" id="652676"/>
    <lineage>
        <taxon>unclassified sequences</taxon>
        <taxon>metagenomes</taxon>
        <taxon>ecological metagenomes</taxon>
    </lineage>
</organism>
<dbReference type="AlphaFoldDB" id="A0A3B0XQE4"/>
<keyword evidence="1" id="KW-0732">Signal</keyword>
<gene>
    <name evidence="3" type="ORF">MNBD_GAMMA09-1279</name>
</gene>
<proteinExistence type="predicted"/>
<reference evidence="3" key="1">
    <citation type="submission" date="2018-06" db="EMBL/GenBank/DDBJ databases">
        <authorList>
            <person name="Zhirakovskaya E."/>
        </authorList>
    </citation>
    <scope>NUCLEOTIDE SEQUENCE</scope>
</reference>
<dbReference type="SUPFAM" id="SSF56925">
    <property type="entry name" value="OMPA-like"/>
    <property type="match status" value="1"/>
</dbReference>